<dbReference type="Gene3D" id="4.10.240.10">
    <property type="entry name" value="Zn(2)-C6 fungal-type DNA-binding domain"/>
    <property type="match status" value="1"/>
</dbReference>
<dbReference type="SUPFAM" id="SSF57701">
    <property type="entry name" value="Zn2/Cys6 DNA-binding domain"/>
    <property type="match status" value="1"/>
</dbReference>
<dbReference type="InterPro" id="IPR021858">
    <property type="entry name" value="Fun_TF"/>
</dbReference>
<dbReference type="Pfam" id="PF00172">
    <property type="entry name" value="Zn_clus"/>
    <property type="match status" value="1"/>
</dbReference>
<dbReference type="PANTHER" id="PTHR47784:SF5">
    <property type="entry name" value="STEROL UPTAKE CONTROL PROTEIN 2"/>
    <property type="match status" value="1"/>
</dbReference>
<feature type="domain" description="Zn(2)-C6 fungal-type" evidence="2">
    <location>
        <begin position="10"/>
        <end position="40"/>
    </location>
</feature>
<dbReference type="Pfam" id="PF11951">
    <property type="entry name" value="Fungal_trans_2"/>
    <property type="match status" value="1"/>
</dbReference>
<evidence type="ECO:0000256" key="1">
    <source>
        <dbReference type="ARBA" id="ARBA00023242"/>
    </source>
</evidence>
<evidence type="ECO:0000313" key="3">
    <source>
        <dbReference type="EMBL" id="KAH6896566.1"/>
    </source>
</evidence>
<dbReference type="PROSITE" id="PS00463">
    <property type="entry name" value="ZN2_CY6_FUNGAL_1"/>
    <property type="match status" value="1"/>
</dbReference>
<accession>A0A9P8WDK4</accession>
<dbReference type="PROSITE" id="PS50048">
    <property type="entry name" value="ZN2_CY6_FUNGAL_2"/>
    <property type="match status" value="1"/>
</dbReference>
<name>A0A9P8WDK4_9HYPO</name>
<dbReference type="GO" id="GO:0001228">
    <property type="term" value="F:DNA-binding transcription activator activity, RNA polymerase II-specific"/>
    <property type="evidence" value="ECO:0007669"/>
    <property type="project" value="TreeGrafter"/>
</dbReference>
<dbReference type="CDD" id="cd00067">
    <property type="entry name" value="GAL4"/>
    <property type="match status" value="1"/>
</dbReference>
<evidence type="ECO:0000313" key="4">
    <source>
        <dbReference type="Proteomes" id="UP000777438"/>
    </source>
</evidence>
<dbReference type="InterPro" id="IPR001138">
    <property type="entry name" value="Zn2Cys6_DnaBD"/>
</dbReference>
<sequence length="384" mass="43201">MREHRKSRRGCLRCKQRKVKCDETLPSCHRCTQRQEICSYITEFGFISSSSAPSSSHRSPTPQSDSQFSSYLIDLDLTHQYLTSTYSTLWGSPEGKLIWRDNIFRMALANPYLLAGLLATAAMHKIAVSETSPVLENIALHKQTEALEGLRLGLQNINAESCDEVFVLSTLVSFWTFASRSLPGRLSLLSTGSDTKNGEIEHESVQSPIAQFIQVLRRVKPLRAVTRESRPWLRGGNLAGLLKMPSLEDLPDLTEDVEHALGELEYQLHQNSSFSSTSTGDLPAFSMRWMFRVSGRPDLSELLVGWPVQLSEQLTEGVKSRDHAALALLGYWAVSFEAMNDRWWSSGWSKAIVLEVSSIVQGPWLELMRWPCLRLGLSFDESVH</sequence>
<proteinExistence type="predicted"/>
<dbReference type="GO" id="GO:0008270">
    <property type="term" value="F:zinc ion binding"/>
    <property type="evidence" value="ECO:0007669"/>
    <property type="project" value="InterPro"/>
</dbReference>
<organism evidence="3 4">
    <name type="scientific">Thelonectria olida</name>
    <dbReference type="NCBI Taxonomy" id="1576542"/>
    <lineage>
        <taxon>Eukaryota</taxon>
        <taxon>Fungi</taxon>
        <taxon>Dikarya</taxon>
        <taxon>Ascomycota</taxon>
        <taxon>Pezizomycotina</taxon>
        <taxon>Sordariomycetes</taxon>
        <taxon>Hypocreomycetidae</taxon>
        <taxon>Hypocreales</taxon>
        <taxon>Nectriaceae</taxon>
        <taxon>Thelonectria</taxon>
    </lineage>
</organism>
<dbReference type="SMART" id="SM00066">
    <property type="entry name" value="GAL4"/>
    <property type="match status" value="1"/>
</dbReference>
<keyword evidence="1" id="KW-0539">Nucleus</keyword>
<dbReference type="OrthoDB" id="3546279at2759"/>
<dbReference type="PANTHER" id="PTHR47784">
    <property type="entry name" value="STEROL UPTAKE CONTROL PROTEIN 2"/>
    <property type="match status" value="1"/>
</dbReference>
<gene>
    <name evidence="3" type="ORF">B0T10DRAFT_159947</name>
</gene>
<dbReference type="EMBL" id="JAGPYM010000003">
    <property type="protein sequence ID" value="KAH6896566.1"/>
    <property type="molecule type" value="Genomic_DNA"/>
</dbReference>
<protein>
    <recommendedName>
        <fullName evidence="2">Zn(2)-C6 fungal-type domain-containing protein</fullName>
    </recommendedName>
</protein>
<reference evidence="3 4" key="1">
    <citation type="journal article" date="2021" name="Nat. Commun.">
        <title>Genetic determinants of endophytism in the Arabidopsis root mycobiome.</title>
        <authorList>
            <person name="Mesny F."/>
            <person name="Miyauchi S."/>
            <person name="Thiergart T."/>
            <person name="Pickel B."/>
            <person name="Atanasova L."/>
            <person name="Karlsson M."/>
            <person name="Huettel B."/>
            <person name="Barry K.W."/>
            <person name="Haridas S."/>
            <person name="Chen C."/>
            <person name="Bauer D."/>
            <person name="Andreopoulos W."/>
            <person name="Pangilinan J."/>
            <person name="LaButti K."/>
            <person name="Riley R."/>
            <person name="Lipzen A."/>
            <person name="Clum A."/>
            <person name="Drula E."/>
            <person name="Henrissat B."/>
            <person name="Kohler A."/>
            <person name="Grigoriev I.V."/>
            <person name="Martin F.M."/>
            <person name="Hacquard S."/>
        </authorList>
    </citation>
    <scope>NUCLEOTIDE SEQUENCE [LARGE SCALE GENOMIC DNA]</scope>
    <source>
        <strain evidence="3 4">MPI-CAGE-CH-0241</strain>
    </source>
</reference>
<evidence type="ECO:0000259" key="2">
    <source>
        <dbReference type="PROSITE" id="PS50048"/>
    </source>
</evidence>
<comment type="caution">
    <text evidence="3">The sequence shown here is derived from an EMBL/GenBank/DDBJ whole genome shotgun (WGS) entry which is preliminary data.</text>
</comment>
<dbReference type="Proteomes" id="UP000777438">
    <property type="component" value="Unassembled WGS sequence"/>
</dbReference>
<dbReference type="InterPro" id="IPR053157">
    <property type="entry name" value="Sterol_Uptake_Regulator"/>
</dbReference>
<dbReference type="InterPro" id="IPR036864">
    <property type="entry name" value="Zn2-C6_fun-type_DNA-bd_sf"/>
</dbReference>
<keyword evidence="4" id="KW-1185">Reference proteome</keyword>
<dbReference type="AlphaFoldDB" id="A0A9P8WDK4"/>